<evidence type="ECO:0000256" key="2">
    <source>
        <dbReference type="SAM" id="MobiDB-lite"/>
    </source>
</evidence>
<feature type="domain" description="J" evidence="3">
    <location>
        <begin position="78"/>
        <end position="145"/>
    </location>
</feature>
<proteinExistence type="predicted"/>
<dbReference type="InterPro" id="IPR001623">
    <property type="entry name" value="DnaJ_domain"/>
</dbReference>
<feature type="compositionally biased region" description="Low complexity" evidence="2">
    <location>
        <begin position="41"/>
        <end position="53"/>
    </location>
</feature>
<dbReference type="Pfam" id="PF00226">
    <property type="entry name" value="DnaJ"/>
    <property type="match status" value="1"/>
</dbReference>
<keyword evidence="5" id="KW-1185">Reference proteome</keyword>
<dbReference type="GeneID" id="22619708"/>
<dbReference type="InterPro" id="IPR036869">
    <property type="entry name" value="J_dom_sf"/>
</dbReference>
<feature type="region of interest" description="Disordered" evidence="2">
    <location>
        <begin position="1"/>
        <end position="56"/>
    </location>
</feature>
<feature type="compositionally biased region" description="Acidic residues" evidence="2">
    <location>
        <begin position="384"/>
        <end position="396"/>
    </location>
</feature>
<dbReference type="SUPFAM" id="SSF46565">
    <property type="entry name" value="Chaperone J-domain"/>
    <property type="match status" value="1"/>
</dbReference>
<name>A0A0A7KVF7_9ABAC</name>
<protein>
    <submittedName>
        <fullName evidence="4">Bjdp</fullName>
    </submittedName>
</protein>
<accession>A0A0A7KVF7</accession>
<evidence type="ECO:0000313" key="4">
    <source>
        <dbReference type="EMBL" id="AIZ48675.1"/>
    </source>
</evidence>
<sequence>MNTRVTRSTAAKAQTAVVSPRKRIKPSTPPPIRRSDTGIRSQSGESSSNSSTSAEVGRVAAKVVRHDRLFYLQLNKIDYYTLLNVSRNASRVEITNSVNKLSRNYKKHNDYEEGGNSLEAIHKTIGEAAHVLTNSLKRQIYNSILDEKLKLHNYYVESVRPLQKTVTEIYNGVLRLRNDAEEFFEMDIKQMLEQRVYETIARNTKNKHYRSTKTNRLRIEWDVNRAGIDESYLENYFKNDGLVAVVMCSVRYGCAVIELMTYGGIKSIIERENKRKVFTVRDYTEAEFGLDHSNYSPLLDKLNLIQNDIDEAEQAIRAELDYLKSVPDYEVDVEKAEQQLNYYKNQLRMEQISGGTNIEMSEYEEFVGGDDGGGDDVELMTDDVELMTDDDDDDDGGGGHVDD</sequence>
<dbReference type="EMBL" id="KM102981">
    <property type="protein sequence ID" value="AIZ48675.1"/>
    <property type="molecule type" value="Genomic_DNA"/>
</dbReference>
<feature type="compositionally biased region" description="Polar residues" evidence="2">
    <location>
        <begin position="1"/>
        <end position="12"/>
    </location>
</feature>
<dbReference type="KEGG" id="vg:22619708"/>
<evidence type="ECO:0000259" key="3">
    <source>
        <dbReference type="PROSITE" id="PS50076"/>
    </source>
</evidence>
<evidence type="ECO:0000313" key="5">
    <source>
        <dbReference type="Proteomes" id="UP000202327"/>
    </source>
</evidence>
<dbReference type="OrthoDB" id="7462at10239"/>
<feature type="region of interest" description="Disordered" evidence="2">
    <location>
        <begin position="384"/>
        <end position="403"/>
    </location>
</feature>
<dbReference type="RefSeq" id="YP_009112679.1">
    <property type="nucleotide sequence ID" value="NC_025960.1"/>
</dbReference>
<evidence type="ECO:0000256" key="1">
    <source>
        <dbReference type="SAM" id="Coils"/>
    </source>
</evidence>
<keyword evidence="1" id="KW-0175">Coiled coil</keyword>
<feature type="coiled-coil region" evidence="1">
    <location>
        <begin position="326"/>
        <end position="353"/>
    </location>
</feature>
<dbReference type="Gene3D" id="1.10.287.110">
    <property type="entry name" value="DnaJ domain"/>
    <property type="match status" value="1"/>
</dbReference>
<organism evidence="4 5">
    <name type="scientific">Agrotis segetum nucleopolyhedrovirus B</name>
    <dbReference type="NCBI Taxonomy" id="1580580"/>
    <lineage>
        <taxon>Viruses</taxon>
        <taxon>Viruses incertae sedis</taxon>
        <taxon>Naldaviricetes</taxon>
        <taxon>Lefavirales</taxon>
        <taxon>Baculoviridae</taxon>
        <taxon>Alphabaculovirus</taxon>
        <taxon>Alphabaculovirus alteragsegetum</taxon>
    </lineage>
</organism>
<dbReference type="PROSITE" id="PS50076">
    <property type="entry name" value="DNAJ_2"/>
    <property type="match status" value="1"/>
</dbReference>
<dbReference type="Proteomes" id="UP000202327">
    <property type="component" value="Segment"/>
</dbReference>
<reference evidence="4 5" key="1">
    <citation type="journal article" date="2015" name="Virus Genes">
        <title>The genome sequence of Agrotis segetum nucleopolyhedrovirus B (AgseNPV-B) reveals a new baculovirus species within the Agrotis baculovirus complex.</title>
        <authorList>
            <person name="Wennmann J.T."/>
            <person name="Gueli Alletti G."/>
            <person name="Jehle J.A."/>
        </authorList>
    </citation>
    <scope>NUCLEOTIDE SEQUENCE [LARGE SCALE GENOMIC DNA]</scope>
    <source>
        <strain evidence="4">English</strain>
    </source>
</reference>